<comment type="subunit">
    <text evidence="2">Homodimer.</text>
</comment>
<comment type="function">
    <text evidence="2">An aminoacyl-tRNA editing enzyme that deacylates mischarged D-aminoacyl-tRNAs. Also deacylates mischarged glycyl-tRNA(Ala), protecting cells against glycine mischarging by AlaRS. Acts via tRNA-based rather than protein-based catalysis; rejects L-amino acids rather than detecting D-amino acids in the active site. By recycling D-aminoacyl-tRNA to D-amino acids and free tRNA molecules, this enzyme counteracts the toxicity associated with the formation of D-aminoacyl-tRNA entities in vivo and helps enforce protein L-homochirality.</text>
</comment>
<evidence type="ECO:0000313" key="4">
    <source>
        <dbReference type="Proteomes" id="UP000676194"/>
    </source>
</evidence>
<dbReference type="EMBL" id="CP074694">
    <property type="protein sequence ID" value="QVL30407.1"/>
    <property type="molecule type" value="Genomic_DNA"/>
</dbReference>
<dbReference type="PANTHER" id="PTHR10472">
    <property type="entry name" value="D-TYROSYL-TRNA TYR DEACYLASE"/>
    <property type="match status" value="1"/>
</dbReference>
<comment type="catalytic activity">
    <reaction evidence="2">
        <text>a D-aminoacyl-tRNA + H2O = a tRNA + a D-alpha-amino acid + H(+)</text>
        <dbReference type="Rhea" id="RHEA:13953"/>
        <dbReference type="Rhea" id="RHEA-COMP:10123"/>
        <dbReference type="Rhea" id="RHEA-COMP:10124"/>
        <dbReference type="ChEBI" id="CHEBI:15377"/>
        <dbReference type="ChEBI" id="CHEBI:15378"/>
        <dbReference type="ChEBI" id="CHEBI:59871"/>
        <dbReference type="ChEBI" id="CHEBI:78442"/>
        <dbReference type="ChEBI" id="CHEBI:79333"/>
        <dbReference type="EC" id="3.1.1.96"/>
    </reaction>
</comment>
<dbReference type="InterPro" id="IPR023509">
    <property type="entry name" value="DTD-like_sf"/>
</dbReference>
<dbReference type="Gene3D" id="3.50.80.10">
    <property type="entry name" value="D-tyrosyl-tRNA(Tyr) deacylase"/>
    <property type="match status" value="1"/>
</dbReference>
<keyword evidence="2" id="KW-0694">RNA-binding</keyword>
<dbReference type="GO" id="GO:0106026">
    <property type="term" value="F:Gly-tRNA(Ala) deacylase activity"/>
    <property type="evidence" value="ECO:0007669"/>
    <property type="project" value="UniProtKB-UniRule"/>
</dbReference>
<dbReference type="GO" id="GO:0000049">
    <property type="term" value="F:tRNA binding"/>
    <property type="evidence" value="ECO:0007669"/>
    <property type="project" value="UniProtKB-UniRule"/>
</dbReference>
<accession>A0A8E6B324</accession>
<evidence type="ECO:0000256" key="1">
    <source>
        <dbReference type="ARBA" id="ARBA00009673"/>
    </source>
</evidence>
<dbReference type="AlphaFoldDB" id="A0A8E6B324"/>
<dbReference type="Pfam" id="PF02580">
    <property type="entry name" value="Tyr_Deacylase"/>
    <property type="match status" value="1"/>
</dbReference>
<protein>
    <recommendedName>
        <fullName evidence="2">D-aminoacyl-tRNA deacylase</fullName>
        <shortName evidence="2">DTD</shortName>
        <ecNumber evidence="2">3.1.1.96</ecNumber>
    </recommendedName>
    <alternativeName>
        <fullName evidence="2">Gly-tRNA(Ala) deacylase</fullName>
        <ecNumber evidence="2">3.1.1.-</ecNumber>
    </alternativeName>
</protein>
<reference evidence="3" key="1">
    <citation type="submission" date="2021-05" db="EMBL/GenBank/DDBJ databases">
        <title>Complete genome sequence of the cellulolytic planctomycete Telmatocola sphagniphila SP2T and characterization of the first cellulase from planctomycetes.</title>
        <authorList>
            <person name="Rakitin A.L."/>
            <person name="Beletsky A.V."/>
            <person name="Naumoff D.G."/>
            <person name="Kulichevskaya I.S."/>
            <person name="Mardanov A.V."/>
            <person name="Ravin N.V."/>
            <person name="Dedysh S.N."/>
        </authorList>
    </citation>
    <scope>NUCLEOTIDE SEQUENCE</scope>
    <source>
        <strain evidence="3">SP2T</strain>
    </source>
</reference>
<dbReference type="HAMAP" id="MF_00518">
    <property type="entry name" value="Deacylase_Dtd"/>
    <property type="match status" value="1"/>
</dbReference>
<dbReference type="EC" id="3.1.1.-" evidence="2"/>
<dbReference type="GO" id="GO:0051500">
    <property type="term" value="F:D-tyrosyl-tRNA(Tyr) deacylase activity"/>
    <property type="evidence" value="ECO:0007669"/>
    <property type="project" value="TreeGrafter"/>
</dbReference>
<comment type="subcellular location">
    <subcellularLocation>
        <location evidence="2">Cytoplasm</location>
    </subcellularLocation>
</comment>
<proteinExistence type="inferred from homology"/>
<keyword evidence="2" id="KW-0820">tRNA-binding</keyword>
<evidence type="ECO:0000313" key="3">
    <source>
        <dbReference type="EMBL" id="QVL30407.1"/>
    </source>
</evidence>
<feature type="short sequence motif" description="Gly-cisPro motif, important for rejection of L-amino acids" evidence="2">
    <location>
        <begin position="137"/>
        <end position="138"/>
    </location>
</feature>
<gene>
    <name evidence="2 3" type="primary">dtd</name>
    <name evidence="3" type="ORF">KIH39_16290</name>
</gene>
<organism evidence="3 4">
    <name type="scientific">Telmatocola sphagniphila</name>
    <dbReference type="NCBI Taxonomy" id="1123043"/>
    <lineage>
        <taxon>Bacteria</taxon>
        <taxon>Pseudomonadati</taxon>
        <taxon>Planctomycetota</taxon>
        <taxon>Planctomycetia</taxon>
        <taxon>Gemmatales</taxon>
        <taxon>Gemmataceae</taxon>
    </lineage>
</organism>
<dbReference type="EC" id="3.1.1.96" evidence="2"/>
<dbReference type="FunFam" id="3.50.80.10:FF:000001">
    <property type="entry name" value="D-aminoacyl-tRNA deacylase"/>
    <property type="match status" value="1"/>
</dbReference>
<keyword evidence="2 3" id="KW-0378">Hydrolase</keyword>
<dbReference type="InterPro" id="IPR003732">
    <property type="entry name" value="Daa-tRNA_deacyls_DTD"/>
</dbReference>
<dbReference type="GO" id="GO:0019478">
    <property type="term" value="P:D-amino acid catabolic process"/>
    <property type="evidence" value="ECO:0007669"/>
    <property type="project" value="UniProtKB-UniRule"/>
</dbReference>
<dbReference type="RefSeq" id="WP_213494278.1">
    <property type="nucleotide sequence ID" value="NZ_CP074694.1"/>
</dbReference>
<comment type="catalytic activity">
    <reaction evidence="2">
        <text>glycyl-tRNA(Ala) + H2O = tRNA(Ala) + glycine + H(+)</text>
        <dbReference type="Rhea" id="RHEA:53744"/>
        <dbReference type="Rhea" id="RHEA-COMP:9657"/>
        <dbReference type="Rhea" id="RHEA-COMP:13640"/>
        <dbReference type="ChEBI" id="CHEBI:15377"/>
        <dbReference type="ChEBI" id="CHEBI:15378"/>
        <dbReference type="ChEBI" id="CHEBI:57305"/>
        <dbReference type="ChEBI" id="CHEBI:78442"/>
        <dbReference type="ChEBI" id="CHEBI:78522"/>
    </reaction>
</comment>
<dbReference type="NCBIfam" id="TIGR00256">
    <property type="entry name" value="D-aminoacyl-tRNA deacylase"/>
    <property type="match status" value="1"/>
</dbReference>
<comment type="similarity">
    <text evidence="1 2">Belongs to the DTD family.</text>
</comment>
<dbReference type="GO" id="GO:0005737">
    <property type="term" value="C:cytoplasm"/>
    <property type="evidence" value="ECO:0007669"/>
    <property type="project" value="UniProtKB-SubCell"/>
</dbReference>
<dbReference type="KEGG" id="tsph:KIH39_16290"/>
<dbReference type="Proteomes" id="UP000676194">
    <property type="component" value="Chromosome"/>
</dbReference>
<comment type="domain">
    <text evidence="2">A Gly-cisPro motif from one monomer fits into the active site of the other monomer to allow specific chiral rejection of L-amino acids.</text>
</comment>
<dbReference type="CDD" id="cd00563">
    <property type="entry name" value="Dtyr_deacylase"/>
    <property type="match status" value="1"/>
</dbReference>
<dbReference type="PANTHER" id="PTHR10472:SF5">
    <property type="entry name" value="D-AMINOACYL-TRNA DEACYLASE 1"/>
    <property type="match status" value="1"/>
</dbReference>
<keyword evidence="2" id="KW-0963">Cytoplasm</keyword>
<dbReference type="GO" id="GO:0043908">
    <property type="term" value="F:Ser(Gly)-tRNA(Ala) hydrolase activity"/>
    <property type="evidence" value="ECO:0007669"/>
    <property type="project" value="UniProtKB-UniRule"/>
</dbReference>
<evidence type="ECO:0000256" key="2">
    <source>
        <dbReference type="HAMAP-Rule" id="MF_00518"/>
    </source>
</evidence>
<name>A0A8E6B324_9BACT</name>
<dbReference type="SUPFAM" id="SSF69500">
    <property type="entry name" value="DTD-like"/>
    <property type="match status" value="1"/>
</dbReference>
<sequence length="149" mass="16658">MRAVVQRVNGAQVTVGEEVTGRIERGLLILIAFHQSDSEANIPWMAEKLVNLRIFEDEAGKMKRSLIDVEGSLLVVSQFTLYGDCSKGRRPSFIDSARPEVAEPLYLKFIEYLKRFAMTVATGRFGADMQVKLINDGPVTLIIDSPDNR</sequence>
<keyword evidence="4" id="KW-1185">Reference proteome</keyword>